<accession>A0ABV3G7Y6</accession>
<gene>
    <name evidence="7" type="ORF">AB0I59_03505</name>
</gene>
<evidence type="ECO:0000313" key="8">
    <source>
        <dbReference type="Proteomes" id="UP001551675"/>
    </source>
</evidence>
<dbReference type="Pfam" id="PF08044">
    <property type="entry name" value="DUF1707"/>
    <property type="match status" value="1"/>
</dbReference>
<feature type="transmembrane region" description="Helical" evidence="5">
    <location>
        <begin position="115"/>
        <end position="136"/>
    </location>
</feature>
<name>A0ABV3G7Y6_MICGL</name>
<proteinExistence type="predicted"/>
<sequence>MPTAATPSWSGRTPIHPELRVTNQDRDQVVEHVKAAYAEGRLDKFEMDERLHLAMTARTHADLIPIMDELYGARAAEYVPPAAPPRYDPRAAGYHSRAAHPGAGPADGGDRVGGAAAHLLTLCGLFVVGPLIMLLTAGRTSPFIRRHAVESLNFHLTVAGATLLLPFTVVGMALIPFIWILGFVLAVVGGVAAVAGGDFRYPLTVRLVK</sequence>
<feature type="domain" description="DUF1707" evidence="6">
    <location>
        <begin position="19"/>
        <end position="70"/>
    </location>
</feature>
<dbReference type="Proteomes" id="UP001551675">
    <property type="component" value="Unassembled WGS sequence"/>
</dbReference>
<evidence type="ECO:0000256" key="5">
    <source>
        <dbReference type="SAM" id="Phobius"/>
    </source>
</evidence>
<dbReference type="Pfam" id="PF09685">
    <property type="entry name" value="MamF_MmsF"/>
    <property type="match status" value="1"/>
</dbReference>
<feature type="transmembrane region" description="Helical" evidence="5">
    <location>
        <begin position="148"/>
        <end position="167"/>
    </location>
</feature>
<dbReference type="InterPro" id="IPR019109">
    <property type="entry name" value="MamF_MmsF"/>
</dbReference>
<dbReference type="EMBL" id="JBFALK010000002">
    <property type="protein sequence ID" value="MEV0967676.1"/>
    <property type="molecule type" value="Genomic_DNA"/>
</dbReference>
<dbReference type="InterPro" id="IPR012551">
    <property type="entry name" value="DUF1707_SHOCT-like"/>
</dbReference>
<keyword evidence="3 5" id="KW-1133">Transmembrane helix</keyword>
<comment type="caution">
    <text evidence="7">The sequence shown here is derived from an EMBL/GenBank/DDBJ whole genome shotgun (WGS) entry which is preliminary data.</text>
</comment>
<organism evidence="7 8">
    <name type="scientific">Microtetraspora glauca</name>
    <dbReference type="NCBI Taxonomy" id="1996"/>
    <lineage>
        <taxon>Bacteria</taxon>
        <taxon>Bacillati</taxon>
        <taxon>Actinomycetota</taxon>
        <taxon>Actinomycetes</taxon>
        <taxon>Streptosporangiales</taxon>
        <taxon>Streptosporangiaceae</taxon>
        <taxon>Microtetraspora</taxon>
    </lineage>
</organism>
<keyword evidence="4 5" id="KW-0472">Membrane</keyword>
<reference evidence="7 8" key="1">
    <citation type="submission" date="2024-06" db="EMBL/GenBank/DDBJ databases">
        <title>The Natural Products Discovery Center: Release of the First 8490 Sequenced Strains for Exploring Actinobacteria Biosynthetic Diversity.</title>
        <authorList>
            <person name="Kalkreuter E."/>
            <person name="Kautsar S.A."/>
            <person name="Yang D."/>
            <person name="Bader C.D."/>
            <person name="Teijaro C.N."/>
            <person name="Fluegel L."/>
            <person name="Davis C.M."/>
            <person name="Simpson J.R."/>
            <person name="Lauterbach L."/>
            <person name="Steele A.D."/>
            <person name="Gui C."/>
            <person name="Meng S."/>
            <person name="Li G."/>
            <person name="Viehrig K."/>
            <person name="Ye F."/>
            <person name="Su P."/>
            <person name="Kiefer A.F."/>
            <person name="Nichols A."/>
            <person name="Cepeda A.J."/>
            <person name="Yan W."/>
            <person name="Fan B."/>
            <person name="Jiang Y."/>
            <person name="Adhikari A."/>
            <person name="Zheng C.-J."/>
            <person name="Schuster L."/>
            <person name="Cowan T.M."/>
            <person name="Smanski M.J."/>
            <person name="Chevrette M.G."/>
            <person name="De Carvalho L.P.S."/>
            <person name="Shen B."/>
        </authorList>
    </citation>
    <scope>NUCLEOTIDE SEQUENCE [LARGE SCALE GENOMIC DNA]</scope>
    <source>
        <strain evidence="7 8">NPDC050100</strain>
    </source>
</reference>
<evidence type="ECO:0000259" key="6">
    <source>
        <dbReference type="Pfam" id="PF08044"/>
    </source>
</evidence>
<protein>
    <submittedName>
        <fullName evidence="7">DUF1707 and DUF4870 domain-containing protein</fullName>
    </submittedName>
</protein>
<comment type="subcellular location">
    <subcellularLocation>
        <location evidence="1">Membrane</location>
        <topology evidence="1">Multi-pass membrane protein</topology>
    </subcellularLocation>
</comment>
<evidence type="ECO:0000256" key="4">
    <source>
        <dbReference type="ARBA" id="ARBA00023136"/>
    </source>
</evidence>
<evidence type="ECO:0000256" key="3">
    <source>
        <dbReference type="ARBA" id="ARBA00022989"/>
    </source>
</evidence>
<dbReference type="RefSeq" id="WP_358129596.1">
    <property type="nucleotide sequence ID" value="NZ_JBFALK010000002.1"/>
</dbReference>
<evidence type="ECO:0000313" key="7">
    <source>
        <dbReference type="EMBL" id="MEV0967676.1"/>
    </source>
</evidence>
<evidence type="ECO:0000256" key="1">
    <source>
        <dbReference type="ARBA" id="ARBA00004141"/>
    </source>
</evidence>
<keyword evidence="8" id="KW-1185">Reference proteome</keyword>
<keyword evidence="2 5" id="KW-0812">Transmembrane</keyword>
<feature type="transmembrane region" description="Helical" evidence="5">
    <location>
        <begin position="173"/>
        <end position="196"/>
    </location>
</feature>
<evidence type="ECO:0000256" key="2">
    <source>
        <dbReference type="ARBA" id="ARBA00022692"/>
    </source>
</evidence>